<dbReference type="Gene3D" id="3.40.50.1010">
    <property type="entry name" value="5'-nuclease"/>
    <property type="match status" value="1"/>
</dbReference>
<proteinExistence type="inferred from homology"/>
<dbReference type="HAMAP" id="MF_00265">
    <property type="entry name" value="VapC_Nob1"/>
    <property type="match status" value="1"/>
</dbReference>
<dbReference type="Pfam" id="PF01850">
    <property type="entry name" value="PIN"/>
    <property type="match status" value="1"/>
</dbReference>
<keyword evidence="9" id="KW-1185">Reference proteome</keyword>
<evidence type="ECO:0000259" key="7">
    <source>
        <dbReference type="Pfam" id="PF01850"/>
    </source>
</evidence>
<name>A0A2P8E003_9ACTN</name>
<dbReference type="EMBL" id="PYGE01000009">
    <property type="protein sequence ID" value="PSL02796.1"/>
    <property type="molecule type" value="Genomic_DNA"/>
</dbReference>
<comment type="caution">
    <text evidence="8">The sequence shown here is derived from an EMBL/GenBank/DDBJ whole genome shotgun (WGS) entry which is preliminary data.</text>
</comment>
<comment type="similarity">
    <text evidence="6">Belongs to the PINc/VapC protein family.</text>
</comment>
<comment type="function">
    <text evidence="6">Toxic component of a toxin-antitoxin (TA) system. An RNase.</text>
</comment>
<dbReference type="Proteomes" id="UP000243528">
    <property type="component" value="Unassembled WGS sequence"/>
</dbReference>
<evidence type="ECO:0000256" key="6">
    <source>
        <dbReference type="HAMAP-Rule" id="MF_00265"/>
    </source>
</evidence>
<dbReference type="GO" id="GO:0004540">
    <property type="term" value="F:RNA nuclease activity"/>
    <property type="evidence" value="ECO:0007669"/>
    <property type="project" value="InterPro"/>
</dbReference>
<comment type="cofactor">
    <cofactor evidence="6">
        <name>Mg(2+)</name>
        <dbReference type="ChEBI" id="CHEBI:18420"/>
    </cofactor>
</comment>
<dbReference type="SUPFAM" id="SSF88723">
    <property type="entry name" value="PIN domain-like"/>
    <property type="match status" value="1"/>
</dbReference>
<evidence type="ECO:0000256" key="1">
    <source>
        <dbReference type="ARBA" id="ARBA00022649"/>
    </source>
</evidence>
<dbReference type="PANTHER" id="PTHR35901">
    <property type="entry name" value="RIBONUCLEASE VAPC3"/>
    <property type="match status" value="1"/>
</dbReference>
<dbReference type="GO" id="GO:0090729">
    <property type="term" value="F:toxin activity"/>
    <property type="evidence" value="ECO:0007669"/>
    <property type="project" value="UniProtKB-KW"/>
</dbReference>
<dbReference type="GO" id="GO:0016787">
    <property type="term" value="F:hydrolase activity"/>
    <property type="evidence" value="ECO:0007669"/>
    <property type="project" value="UniProtKB-KW"/>
</dbReference>
<keyword evidence="1 6" id="KW-1277">Toxin-antitoxin system</keyword>
<keyword evidence="5 6" id="KW-0460">Magnesium</keyword>
<keyword evidence="6" id="KW-0800">Toxin</keyword>
<gene>
    <name evidence="6" type="primary">vapC</name>
    <name evidence="8" type="ORF">CLV30_109103</name>
</gene>
<dbReference type="PANTHER" id="PTHR35901:SF1">
    <property type="entry name" value="EXONUCLEASE VAPC9"/>
    <property type="match status" value="1"/>
</dbReference>
<evidence type="ECO:0000256" key="4">
    <source>
        <dbReference type="ARBA" id="ARBA00022801"/>
    </source>
</evidence>
<feature type="domain" description="PIN" evidence="7">
    <location>
        <begin position="2"/>
        <end position="122"/>
    </location>
</feature>
<accession>A0A2P8E003</accession>
<dbReference type="CDD" id="cd09873">
    <property type="entry name" value="PIN_Pae0151-like"/>
    <property type="match status" value="1"/>
</dbReference>
<evidence type="ECO:0000256" key="5">
    <source>
        <dbReference type="ARBA" id="ARBA00022842"/>
    </source>
</evidence>
<dbReference type="InterPro" id="IPR029060">
    <property type="entry name" value="PIN-like_dom_sf"/>
</dbReference>
<feature type="binding site" evidence="6">
    <location>
        <position position="97"/>
    </location>
    <ligand>
        <name>Mg(2+)</name>
        <dbReference type="ChEBI" id="CHEBI:18420"/>
    </ligand>
</feature>
<dbReference type="EC" id="3.1.-.-" evidence="6"/>
<organism evidence="8 9">
    <name type="scientific">Haloactinopolyspora alba</name>
    <dbReference type="NCBI Taxonomy" id="648780"/>
    <lineage>
        <taxon>Bacteria</taxon>
        <taxon>Bacillati</taxon>
        <taxon>Actinomycetota</taxon>
        <taxon>Actinomycetes</taxon>
        <taxon>Jiangellales</taxon>
        <taxon>Jiangellaceae</taxon>
        <taxon>Haloactinopolyspora</taxon>
    </lineage>
</organism>
<dbReference type="GO" id="GO:0000287">
    <property type="term" value="F:magnesium ion binding"/>
    <property type="evidence" value="ECO:0007669"/>
    <property type="project" value="UniProtKB-UniRule"/>
</dbReference>
<protein>
    <recommendedName>
        <fullName evidence="6">Ribonuclease VapC</fullName>
        <shortName evidence="6">RNase VapC</shortName>
        <ecNumber evidence="6">3.1.-.-</ecNumber>
    </recommendedName>
    <alternativeName>
        <fullName evidence="6">Toxin VapC</fullName>
    </alternativeName>
</protein>
<evidence type="ECO:0000313" key="8">
    <source>
        <dbReference type="EMBL" id="PSL02796.1"/>
    </source>
</evidence>
<dbReference type="InterPro" id="IPR022907">
    <property type="entry name" value="VapC_family"/>
</dbReference>
<dbReference type="InterPro" id="IPR044153">
    <property type="entry name" value="PIN_Pae0151-like"/>
</dbReference>
<evidence type="ECO:0000256" key="3">
    <source>
        <dbReference type="ARBA" id="ARBA00022723"/>
    </source>
</evidence>
<dbReference type="AlphaFoldDB" id="A0A2P8E003"/>
<keyword evidence="3 6" id="KW-0479">Metal-binding</keyword>
<dbReference type="RefSeq" id="WP_106537799.1">
    <property type="nucleotide sequence ID" value="NZ_PYGE01000009.1"/>
</dbReference>
<reference evidence="8 9" key="1">
    <citation type="submission" date="2018-03" db="EMBL/GenBank/DDBJ databases">
        <title>Genomic Encyclopedia of Archaeal and Bacterial Type Strains, Phase II (KMG-II): from individual species to whole genera.</title>
        <authorList>
            <person name="Goeker M."/>
        </authorList>
    </citation>
    <scope>NUCLEOTIDE SEQUENCE [LARGE SCALE GENOMIC DNA]</scope>
    <source>
        <strain evidence="8 9">DSM 45211</strain>
    </source>
</reference>
<feature type="binding site" evidence="6">
    <location>
        <position position="5"/>
    </location>
    <ligand>
        <name>Mg(2+)</name>
        <dbReference type="ChEBI" id="CHEBI:18420"/>
    </ligand>
</feature>
<sequence length="131" mass="14049">MIVVDASVMVAALADSSPSGDASRSRLTEDPHWVAPTHMPIEVLRALAKHARCGDISSAAAEEHADTLASAQIDYSAPTPAALLRIWALRHNISAYDAAYVVLAETFDVPLLTHDKRLARAAHDMCTVHTP</sequence>
<evidence type="ECO:0000256" key="2">
    <source>
        <dbReference type="ARBA" id="ARBA00022722"/>
    </source>
</evidence>
<dbReference type="InterPro" id="IPR002716">
    <property type="entry name" value="PIN_dom"/>
</dbReference>
<keyword evidence="2 6" id="KW-0540">Nuclease</keyword>
<dbReference type="InterPro" id="IPR051619">
    <property type="entry name" value="TypeII_TA_RNase_PINc/VapC"/>
</dbReference>
<keyword evidence="4 6" id="KW-0378">Hydrolase</keyword>
<evidence type="ECO:0000313" key="9">
    <source>
        <dbReference type="Proteomes" id="UP000243528"/>
    </source>
</evidence>
<dbReference type="OrthoDB" id="4377304at2"/>